<dbReference type="Proteomes" id="UP000234271">
    <property type="component" value="Chromosome"/>
</dbReference>
<dbReference type="GO" id="GO:0006457">
    <property type="term" value="P:protein folding"/>
    <property type="evidence" value="ECO:0007669"/>
    <property type="project" value="InterPro"/>
</dbReference>
<keyword evidence="8" id="KW-1185">Reference proteome</keyword>
<dbReference type="Gene3D" id="3.30.70.790">
    <property type="entry name" value="UreE, C-terminal domain"/>
    <property type="match status" value="1"/>
</dbReference>
<sequence length="143" mass="15995">MLKVFERLTHPQPATVTLSLSFDSRQKSRFCTQLADGTAALLDLPRGYILRGGDCLKAEDGRIILVQAALETVTHVQIVDPLLLARICYHLGNRHIALQIDAQWVRYQPDHVLDEMLQHFGLSISTLDAPFEPEGGAYQHVHA</sequence>
<dbReference type="Gene3D" id="2.60.260.20">
    <property type="entry name" value="Urease metallochaperone UreE, N-terminal domain"/>
    <property type="match status" value="1"/>
</dbReference>
<dbReference type="PIRSF" id="PIRSF036402">
    <property type="entry name" value="Ureas_acces_UreE"/>
    <property type="match status" value="1"/>
</dbReference>
<dbReference type="NCBIfam" id="NF009751">
    <property type="entry name" value="PRK13261.1-1"/>
    <property type="match status" value="1"/>
</dbReference>
<comment type="subcellular location">
    <subcellularLocation>
        <location evidence="1 5">Cytoplasm</location>
    </subcellularLocation>
</comment>
<dbReference type="HAMAP" id="MF_00822">
    <property type="entry name" value="UreE"/>
    <property type="match status" value="1"/>
</dbReference>
<gene>
    <name evidence="5 7" type="primary">ureE</name>
    <name evidence="7" type="ORF">BLE401_03290</name>
</gene>
<dbReference type="SMART" id="SM00988">
    <property type="entry name" value="UreE_N"/>
    <property type="match status" value="1"/>
</dbReference>
<dbReference type="KEGG" id="blep:AL038_02760"/>
<evidence type="ECO:0000313" key="7">
    <source>
        <dbReference type="EMBL" id="AUI70515.1"/>
    </source>
</evidence>
<evidence type="ECO:0000256" key="4">
    <source>
        <dbReference type="ARBA" id="ARBA00023186"/>
    </source>
</evidence>
<accession>A0A2N9YJH4</accession>
<keyword evidence="3 5" id="KW-0533">Nickel</keyword>
<dbReference type="GO" id="GO:0019627">
    <property type="term" value="P:urea metabolic process"/>
    <property type="evidence" value="ECO:0007669"/>
    <property type="project" value="InterPro"/>
</dbReference>
<dbReference type="InterPro" id="IPR012406">
    <property type="entry name" value="UreE"/>
</dbReference>
<dbReference type="SUPFAM" id="SSF69287">
    <property type="entry name" value="Urease metallochaperone UreE, N-terminal domain"/>
    <property type="match status" value="1"/>
</dbReference>
<proteinExistence type="inferred from homology"/>
<dbReference type="CDD" id="cd00571">
    <property type="entry name" value="UreE"/>
    <property type="match status" value="1"/>
</dbReference>
<dbReference type="EMBL" id="CP018889">
    <property type="protein sequence ID" value="AUI70515.1"/>
    <property type="molecule type" value="Genomic_DNA"/>
</dbReference>
<evidence type="ECO:0000256" key="5">
    <source>
        <dbReference type="HAMAP-Rule" id="MF_00822"/>
    </source>
</evidence>
<dbReference type="RefSeq" id="WP_062155308.1">
    <property type="nucleotide sequence ID" value="NZ_CP012373.2"/>
</dbReference>
<evidence type="ECO:0000256" key="1">
    <source>
        <dbReference type="ARBA" id="ARBA00004496"/>
    </source>
</evidence>
<dbReference type="Pfam" id="PF02814">
    <property type="entry name" value="UreE_N"/>
    <property type="match status" value="1"/>
</dbReference>
<dbReference type="InterPro" id="IPR036118">
    <property type="entry name" value="UreE_N_sf"/>
</dbReference>
<organism evidence="7 8">
    <name type="scientific">Beggiatoa leptomitoformis</name>
    <dbReference type="NCBI Taxonomy" id="288004"/>
    <lineage>
        <taxon>Bacteria</taxon>
        <taxon>Pseudomonadati</taxon>
        <taxon>Pseudomonadota</taxon>
        <taxon>Gammaproteobacteria</taxon>
        <taxon>Thiotrichales</taxon>
        <taxon>Thiotrichaceae</taxon>
        <taxon>Beggiatoa</taxon>
    </lineage>
</organism>
<dbReference type="AlphaFoldDB" id="A0A2N9YJH4"/>
<dbReference type="InterPro" id="IPR007864">
    <property type="entry name" value="UreE_C_dom"/>
</dbReference>
<dbReference type="GO" id="GO:0065003">
    <property type="term" value="P:protein-containing complex assembly"/>
    <property type="evidence" value="ECO:0007669"/>
    <property type="project" value="InterPro"/>
</dbReference>
<name>A0A2N9YJH4_9GAMM</name>
<dbReference type="SUPFAM" id="SSF69737">
    <property type="entry name" value="Urease metallochaperone UreE, C-terminal domain"/>
    <property type="match status" value="1"/>
</dbReference>
<evidence type="ECO:0000256" key="3">
    <source>
        <dbReference type="ARBA" id="ARBA00022596"/>
    </source>
</evidence>
<comment type="similarity">
    <text evidence="5">Belongs to the UreE family.</text>
</comment>
<dbReference type="GO" id="GO:0016151">
    <property type="term" value="F:nickel cation binding"/>
    <property type="evidence" value="ECO:0007669"/>
    <property type="project" value="UniProtKB-UniRule"/>
</dbReference>
<keyword evidence="4 5" id="KW-0143">Chaperone</keyword>
<reference evidence="8" key="1">
    <citation type="submission" date="2016-12" db="EMBL/GenBank/DDBJ databases">
        <title>Complete Genome Sequence of Beggiatoa leptomitiformis D-401.</title>
        <authorList>
            <person name="Fomenkov A."/>
            <person name="Vincze T."/>
            <person name="Grabovich M."/>
            <person name="Anton B.P."/>
            <person name="Dubinina G."/>
            <person name="Orlova M."/>
            <person name="Belousova E."/>
            <person name="Roberts R.J."/>
        </authorList>
    </citation>
    <scope>NUCLEOTIDE SEQUENCE [LARGE SCALE GENOMIC DNA]</scope>
    <source>
        <strain evidence="8">D-401</strain>
    </source>
</reference>
<dbReference type="STRING" id="288004.AL038_02760"/>
<dbReference type="InterPro" id="IPR004029">
    <property type="entry name" value="UreE_N"/>
</dbReference>
<dbReference type="GO" id="GO:0051082">
    <property type="term" value="F:unfolded protein binding"/>
    <property type="evidence" value="ECO:0007669"/>
    <property type="project" value="UniProtKB-UniRule"/>
</dbReference>
<evidence type="ECO:0000259" key="6">
    <source>
        <dbReference type="SMART" id="SM00988"/>
    </source>
</evidence>
<evidence type="ECO:0000313" key="8">
    <source>
        <dbReference type="Proteomes" id="UP000234271"/>
    </source>
</evidence>
<dbReference type="GO" id="GO:0005737">
    <property type="term" value="C:cytoplasm"/>
    <property type="evidence" value="ECO:0007669"/>
    <property type="project" value="UniProtKB-SubCell"/>
</dbReference>
<dbReference type="Pfam" id="PF05194">
    <property type="entry name" value="UreE_C"/>
    <property type="match status" value="1"/>
</dbReference>
<evidence type="ECO:0000256" key="2">
    <source>
        <dbReference type="ARBA" id="ARBA00022490"/>
    </source>
</evidence>
<protein>
    <recommendedName>
        <fullName evidence="5">Urease accessory protein UreE</fullName>
    </recommendedName>
</protein>
<dbReference type="OrthoDB" id="5421304at2"/>
<feature type="domain" description="UreE urease accessory N-terminal" evidence="6">
    <location>
        <begin position="1"/>
        <end position="64"/>
    </location>
</feature>
<comment type="function">
    <text evidence="5">Involved in urease metallocenter assembly. Binds nickel. Probably functions as a nickel donor during metallocenter assembly.</text>
</comment>
<keyword evidence="2 5" id="KW-0963">Cytoplasm</keyword>